<keyword evidence="3" id="KW-1185">Reference proteome</keyword>
<dbReference type="Pfam" id="PF13560">
    <property type="entry name" value="HTH_31"/>
    <property type="match status" value="1"/>
</dbReference>
<dbReference type="Gene3D" id="1.10.260.40">
    <property type="entry name" value="lambda repressor-like DNA-binding domains"/>
    <property type="match status" value="1"/>
</dbReference>
<proteinExistence type="predicted"/>
<comment type="caution">
    <text evidence="2">The sequence shown here is derived from an EMBL/GenBank/DDBJ whole genome shotgun (WGS) entry which is preliminary data.</text>
</comment>
<dbReference type="InterPro" id="IPR010982">
    <property type="entry name" value="Lambda_DNA-bd_dom_sf"/>
</dbReference>
<sequence>MLGGFVPPRSNPTARQERLGIELRRMRERAGLTAREAGSLLGTGPIQISHIEAGRIGVSEERLRRMALHYRCSDVELVDALVVMAAERGRRWYDEYRGVLPQPTLDLAALEWHASGLQNVQIVHIPGLLQTEGYMRALFTYLSVDFTPDDLDAFIEFRMRRQGVLDREDPPRFTAIIHEAALRMKAGDRAVARRQLDFVLDNADRPSVSVRVIPFSAEGFAGMGFSMLYAAGPIPQLDTVQVDQVHGIAYVDAEAQLVYYRECLRIVERSALDADESRDFIRRIAREL</sequence>
<evidence type="ECO:0000313" key="2">
    <source>
        <dbReference type="EMBL" id="MFC4515932.1"/>
    </source>
</evidence>
<dbReference type="RefSeq" id="WP_358216133.1">
    <property type="nucleotide sequence ID" value="NZ_JBHSFS010000011.1"/>
</dbReference>
<dbReference type="PROSITE" id="PS50943">
    <property type="entry name" value="HTH_CROC1"/>
    <property type="match status" value="1"/>
</dbReference>
<feature type="domain" description="HTH cro/C1-type" evidence="1">
    <location>
        <begin position="23"/>
        <end position="77"/>
    </location>
</feature>
<evidence type="ECO:0000259" key="1">
    <source>
        <dbReference type="PROSITE" id="PS50943"/>
    </source>
</evidence>
<dbReference type="SMART" id="SM00530">
    <property type="entry name" value="HTH_XRE"/>
    <property type="match status" value="1"/>
</dbReference>
<dbReference type="SUPFAM" id="SSF47413">
    <property type="entry name" value="lambda repressor-like DNA-binding domains"/>
    <property type="match status" value="1"/>
</dbReference>
<reference evidence="3" key="1">
    <citation type="journal article" date="2019" name="Int. J. Syst. Evol. Microbiol.">
        <title>The Global Catalogue of Microorganisms (GCM) 10K type strain sequencing project: providing services to taxonomists for standard genome sequencing and annotation.</title>
        <authorList>
            <consortium name="The Broad Institute Genomics Platform"/>
            <consortium name="The Broad Institute Genome Sequencing Center for Infectious Disease"/>
            <person name="Wu L."/>
            <person name="Ma J."/>
        </authorList>
    </citation>
    <scope>NUCLEOTIDE SEQUENCE [LARGE SCALE GENOMIC DNA]</scope>
    <source>
        <strain evidence="3">CECT 8064</strain>
    </source>
</reference>
<accession>A0ABV9BPE8</accession>
<organism evidence="2 3">
    <name type="scientific">Streptomyces ehimensis</name>
    <dbReference type="NCBI Taxonomy" id="68195"/>
    <lineage>
        <taxon>Bacteria</taxon>
        <taxon>Bacillati</taxon>
        <taxon>Actinomycetota</taxon>
        <taxon>Actinomycetes</taxon>
        <taxon>Kitasatosporales</taxon>
        <taxon>Streptomycetaceae</taxon>
        <taxon>Streptomyces</taxon>
    </lineage>
</organism>
<dbReference type="Pfam" id="PF19054">
    <property type="entry name" value="DUF5753"/>
    <property type="match status" value="1"/>
</dbReference>
<protein>
    <submittedName>
        <fullName evidence="2">Helix-turn-helix domain-containing protein</fullName>
    </submittedName>
</protein>
<dbReference type="InterPro" id="IPR001387">
    <property type="entry name" value="Cro/C1-type_HTH"/>
</dbReference>
<name>A0ABV9BPE8_9ACTN</name>
<dbReference type="CDD" id="cd00093">
    <property type="entry name" value="HTH_XRE"/>
    <property type="match status" value="1"/>
</dbReference>
<evidence type="ECO:0000313" key="3">
    <source>
        <dbReference type="Proteomes" id="UP001595990"/>
    </source>
</evidence>
<dbReference type="Proteomes" id="UP001595990">
    <property type="component" value="Unassembled WGS sequence"/>
</dbReference>
<dbReference type="InterPro" id="IPR043917">
    <property type="entry name" value="DUF5753"/>
</dbReference>
<gene>
    <name evidence="2" type="ORF">ACFPEN_23635</name>
</gene>
<dbReference type="EMBL" id="JBHSFS010000011">
    <property type="protein sequence ID" value="MFC4515932.1"/>
    <property type="molecule type" value="Genomic_DNA"/>
</dbReference>